<accession>A0A1G8Y4J9</accession>
<dbReference type="InterPro" id="IPR035959">
    <property type="entry name" value="RutC-like_sf"/>
</dbReference>
<dbReference type="Proteomes" id="UP000198510">
    <property type="component" value="Unassembled WGS sequence"/>
</dbReference>
<keyword evidence="2" id="KW-1185">Reference proteome</keyword>
<dbReference type="SUPFAM" id="SSF55298">
    <property type="entry name" value="YjgF-like"/>
    <property type="match status" value="1"/>
</dbReference>
<dbReference type="InterPro" id="IPR006175">
    <property type="entry name" value="YjgF/YER057c/UK114"/>
</dbReference>
<dbReference type="PANTHER" id="PTHR43857:SF1">
    <property type="entry name" value="YJGH FAMILY PROTEIN"/>
    <property type="match status" value="1"/>
</dbReference>
<gene>
    <name evidence="1" type="ORF">SAMN05421823_101552</name>
</gene>
<protein>
    <submittedName>
        <fullName evidence="1">Enamine deaminase RidA, house cleaning of reactive enamine intermediates, YjgF/YER057c/UK114 family</fullName>
    </submittedName>
</protein>
<organism evidence="1 2">
    <name type="scientific">Catalinimonas alkaloidigena</name>
    <dbReference type="NCBI Taxonomy" id="1075417"/>
    <lineage>
        <taxon>Bacteria</taxon>
        <taxon>Pseudomonadati</taxon>
        <taxon>Bacteroidota</taxon>
        <taxon>Cytophagia</taxon>
        <taxon>Cytophagales</taxon>
        <taxon>Catalimonadaceae</taxon>
        <taxon>Catalinimonas</taxon>
    </lineage>
</organism>
<dbReference type="RefSeq" id="WP_089679132.1">
    <property type="nucleotide sequence ID" value="NZ_FNFO01000001.1"/>
</dbReference>
<name>A0A1G8Y4J9_9BACT</name>
<dbReference type="STRING" id="1075417.SAMN05421823_101552"/>
<dbReference type="PANTHER" id="PTHR43857">
    <property type="entry name" value="BLR7761 PROTEIN"/>
    <property type="match status" value="1"/>
</dbReference>
<reference evidence="1 2" key="1">
    <citation type="submission" date="2016-10" db="EMBL/GenBank/DDBJ databases">
        <authorList>
            <person name="de Groot N.N."/>
        </authorList>
    </citation>
    <scope>NUCLEOTIDE SEQUENCE [LARGE SCALE GENOMIC DNA]</scope>
    <source>
        <strain evidence="1 2">DSM 25186</strain>
    </source>
</reference>
<evidence type="ECO:0000313" key="1">
    <source>
        <dbReference type="EMBL" id="SDJ97075.1"/>
    </source>
</evidence>
<dbReference type="CDD" id="cd00448">
    <property type="entry name" value="YjgF_YER057c_UK114_family"/>
    <property type="match status" value="1"/>
</dbReference>
<proteinExistence type="predicted"/>
<dbReference type="Pfam" id="PF01042">
    <property type="entry name" value="Ribonuc_L-PSP"/>
    <property type="match status" value="1"/>
</dbReference>
<dbReference type="OrthoDB" id="881979at2"/>
<dbReference type="AlphaFoldDB" id="A0A1G8Y4J9"/>
<sequence>MDRHSLTPEALYRPPAFTNVMVVESPARTIFVGGQNAGMPDHPTRGKGDLKTQARLILRNVQTALTAAGATLDHLVKCNVYIVQGQPLYHAFEAFQSEWGQRPEPPTVTVLFVAGLAHPDVLMEMDAVAVVPR</sequence>
<evidence type="ECO:0000313" key="2">
    <source>
        <dbReference type="Proteomes" id="UP000198510"/>
    </source>
</evidence>
<dbReference type="EMBL" id="FNFO01000001">
    <property type="protein sequence ID" value="SDJ97075.1"/>
    <property type="molecule type" value="Genomic_DNA"/>
</dbReference>
<dbReference type="Gene3D" id="3.30.1330.40">
    <property type="entry name" value="RutC-like"/>
    <property type="match status" value="1"/>
</dbReference>